<dbReference type="KEGG" id="pbl:PAAG_12503"/>
<dbReference type="Proteomes" id="UP000002059">
    <property type="component" value="Partially assembled WGS sequence"/>
</dbReference>
<evidence type="ECO:0000313" key="2">
    <source>
        <dbReference type="EMBL" id="KGQ00838.1"/>
    </source>
</evidence>
<dbReference type="GeneID" id="26971131"/>
<name>A0A0A2V008_PARBA</name>
<accession>A0A0A2V008</accession>
<proteinExistence type="predicted"/>
<gene>
    <name evidence="2" type="ORF">PAAG_12503</name>
</gene>
<keyword evidence="1" id="KW-0732">Signal</keyword>
<evidence type="ECO:0000256" key="1">
    <source>
        <dbReference type="SAM" id="SignalP"/>
    </source>
</evidence>
<reference evidence="2 3" key="1">
    <citation type="journal article" date="2011" name="PLoS Genet.">
        <title>Comparative genomic analysis of human fungal pathogens causing paracoccidioidomycosis.</title>
        <authorList>
            <person name="Desjardins C.A."/>
            <person name="Champion M.D."/>
            <person name="Holder J.W."/>
            <person name="Muszewska A."/>
            <person name="Goldberg J."/>
            <person name="Bailao A.M."/>
            <person name="Brigido M.M."/>
            <person name="Ferreira M.E."/>
            <person name="Garcia A.M."/>
            <person name="Grynberg M."/>
            <person name="Gujja S."/>
            <person name="Heiman D.I."/>
            <person name="Henn M.R."/>
            <person name="Kodira C.D."/>
            <person name="Leon-Narvaez H."/>
            <person name="Longo L.V."/>
            <person name="Ma L.J."/>
            <person name="Malavazi I."/>
            <person name="Matsuo A.L."/>
            <person name="Morais F.V."/>
            <person name="Pereira M."/>
            <person name="Rodriguez-Brito S."/>
            <person name="Sakthikumar S."/>
            <person name="Salem-Izacc S.M."/>
            <person name="Sykes S.M."/>
            <person name="Teixeira M.M."/>
            <person name="Vallejo M.C."/>
            <person name="Walter M.E."/>
            <person name="Yandava C."/>
            <person name="Young S."/>
            <person name="Zeng Q."/>
            <person name="Zucker J."/>
            <person name="Felipe M.S."/>
            <person name="Goldman G.H."/>
            <person name="Haas B.J."/>
            <person name="McEwen J.G."/>
            <person name="Nino-Vega G."/>
            <person name="Puccia R."/>
            <person name="San-Blas G."/>
            <person name="Soares C.M."/>
            <person name="Birren B.W."/>
            <person name="Cuomo C.A."/>
        </authorList>
    </citation>
    <scope>NUCLEOTIDE SEQUENCE [LARGE SCALE GENOMIC DNA]</scope>
    <source>
        <strain evidence="3">ATCC MYA-826 / Pb01</strain>
    </source>
</reference>
<feature type="signal peptide" evidence="1">
    <location>
        <begin position="1"/>
        <end position="20"/>
    </location>
</feature>
<protein>
    <submittedName>
        <fullName evidence="2">Uncharacterized protein</fullName>
    </submittedName>
</protein>
<keyword evidence="3" id="KW-1185">Reference proteome</keyword>
<organism evidence="2 3">
    <name type="scientific">Paracoccidioides lutzii (strain ATCC MYA-826 / Pb01)</name>
    <name type="common">Paracoccidioides brasiliensis</name>
    <dbReference type="NCBI Taxonomy" id="502779"/>
    <lineage>
        <taxon>Eukaryota</taxon>
        <taxon>Fungi</taxon>
        <taxon>Dikarya</taxon>
        <taxon>Ascomycota</taxon>
        <taxon>Pezizomycotina</taxon>
        <taxon>Eurotiomycetes</taxon>
        <taxon>Eurotiomycetidae</taxon>
        <taxon>Onygenales</taxon>
        <taxon>Ajellomycetaceae</taxon>
        <taxon>Paracoccidioides</taxon>
    </lineage>
</organism>
<dbReference type="RefSeq" id="XP_015702414.1">
    <property type="nucleotide sequence ID" value="XM_015847982.1"/>
</dbReference>
<dbReference type="EMBL" id="KN294020">
    <property type="protein sequence ID" value="KGQ00838.1"/>
    <property type="molecule type" value="Genomic_DNA"/>
</dbReference>
<sequence>MATALLASSVAVWGASSVVAEVNSMVKKGKRRFAVGLAWFLAGLGPESRQGSLSDADVDVVAGAYADVGRGADLVVSVGIAACWACENASCEKPWGFIRGWIREEGNLEEETQAQTGPTAV</sequence>
<dbReference type="VEuPathDB" id="FungiDB:PAAG_12503"/>
<feature type="chain" id="PRO_5001995203" evidence="1">
    <location>
        <begin position="21"/>
        <end position="121"/>
    </location>
</feature>
<evidence type="ECO:0000313" key="3">
    <source>
        <dbReference type="Proteomes" id="UP000002059"/>
    </source>
</evidence>
<dbReference type="AlphaFoldDB" id="A0A0A2V008"/>
<dbReference type="HOGENOM" id="CLU_2038754_0_0_1"/>